<organism evidence="1">
    <name type="scientific">Aphanomyces invadans</name>
    <dbReference type="NCBI Taxonomy" id="157072"/>
    <lineage>
        <taxon>Eukaryota</taxon>
        <taxon>Sar</taxon>
        <taxon>Stramenopiles</taxon>
        <taxon>Oomycota</taxon>
        <taxon>Saprolegniomycetes</taxon>
        <taxon>Saprolegniales</taxon>
        <taxon>Verrucalvaceae</taxon>
        <taxon>Aphanomyces</taxon>
    </lineage>
</organism>
<dbReference type="GeneID" id="20091120"/>
<evidence type="ECO:0008006" key="2">
    <source>
        <dbReference type="Google" id="ProtNLM"/>
    </source>
</evidence>
<dbReference type="RefSeq" id="XP_008880031.1">
    <property type="nucleotide sequence ID" value="XM_008881809.1"/>
</dbReference>
<dbReference type="EMBL" id="KI914011">
    <property type="protein sequence ID" value="ETV91403.1"/>
    <property type="molecule type" value="Genomic_DNA"/>
</dbReference>
<name>A0A024TBL3_9STRA</name>
<accession>A0A024TBL3</accession>
<proteinExistence type="predicted"/>
<sequence length="83" mass="9289">MQMTHVSTSGGLILHRMQRGSIQIEQNAEFVEDIYLAVKSMPLFQAEFRGNLAVIVPDNAPAHSQMETRMPGYDDCDLLRLGP</sequence>
<reference evidence="1" key="1">
    <citation type="submission" date="2013-12" db="EMBL/GenBank/DDBJ databases">
        <title>The Genome Sequence of Aphanomyces invadans NJM9701.</title>
        <authorList>
            <consortium name="The Broad Institute Genomics Platform"/>
            <person name="Russ C."/>
            <person name="Tyler B."/>
            <person name="van West P."/>
            <person name="Dieguez-Uribeondo J."/>
            <person name="Young S.K."/>
            <person name="Zeng Q."/>
            <person name="Gargeya S."/>
            <person name="Fitzgerald M."/>
            <person name="Abouelleil A."/>
            <person name="Alvarado L."/>
            <person name="Chapman S.B."/>
            <person name="Gainer-Dewar J."/>
            <person name="Goldberg J."/>
            <person name="Griggs A."/>
            <person name="Gujja S."/>
            <person name="Hansen M."/>
            <person name="Howarth C."/>
            <person name="Imamovic A."/>
            <person name="Ireland A."/>
            <person name="Larimer J."/>
            <person name="McCowan C."/>
            <person name="Murphy C."/>
            <person name="Pearson M."/>
            <person name="Poon T.W."/>
            <person name="Priest M."/>
            <person name="Roberts A."/>
            <person name="Saif S."/>
            <person name="Shea T."/>
            <person name="Sykes S."/>
            <person name="Wortman J."/>
            <person name="Nusbaum C."/>
            <person name="Birren B."/>
        </authorList>
    </citation>
    <scope>NUCLEOTIDE SEQUENCE [LARGE SCALE GENOMIC DNA]</scope>
    <source>
        <strain evidence="1">NJM9701</strain>
    </source>
</reference>
<dbReference type="AlphaFoldDB" id="A0A024TBL3"/>
<evidence type="ECO:0000313" key="1">
    <source>
        <dbReference type="EMBL" id="ETV91403.1"/>
    </source>
</evidence>
<protein>
    <recommendedName>
        <fullName evidence="2">Tc1-like transposase DDE domain-containing protein</fullName>
    </recommendedName>
</protein>
<dbReference type="VEuPathDB" id="FungiDB:H310_14070"/>
<gene>
    <name evidence="1" type="ORF">H310_14070</name>
</gene>
<dbReference type="OrthoDB" id="2266637at2759"/>